<dbReference type="InterPro" id="IPR010930">
    <property type="entry name" value="Flg_bb/hook_C_dom"/>
</dbReference>
<name>A0A1I5UP09_9LACT</name>
<evidence type="ECO:0000259" key="4">
    <source>
        <dbReference type="Pfam" id="PF22692"/>
    </source>
</evidence>
<feature type="domain" description="Flagellar hook protein FlgE/F/G-like D1" evidence="4">
    <location>
        <begin position="95"/>
        <end position="158"/>
    </location>
</feature>
<dbReference type="Pfam" id="PF06429">
    <property type="entry name" value="Flg_bbr_C"/>
    <property type="match status" value="1"/>
</dbReference>
<proteinExistence type="inferred from homology"/>
<evidence type="ECO:0000313" key="5">
    <source>
        <dbReference type="EMBL" id="SFP96960.1"/>
    </source>
</evidence>
<dbReference type="GO" id="GO:0071978">
    <property type="term" value="P:bacterial-type flagellum-dependent swarming motility"/>
    <property type="evidence" value="ECO:0007669"/>
    <property type="project" value="TreeGrafter"/>
</dbReference>
<keyword evidence="2" id="KW-0975">Bacterial flagellum</keyword>
<dbReference type="RefSeq" id="WP_092479107.1">
    <property type="nucleotide sequence ID" value="NZ_FOXW01000001.1"/>
</dbReference>
<keyword evidence="5" id="KW-0966">Cell projection</keyword>
<protein>
    <submittedName>
        <fullName evidence="5">Flagellar basal-body rod protein FlgG</fullName>
    </submittedName>
</protein>
<evidence type="ECO:0000256" key="1">
    <source>
        <dbReference type="ARBA" id="ARBA00009677"/>
    </source>
</evidence>
<dbReference type="EMBL" id="FOXW01000001">
    <property type="protein sequence ID" value="SFP96960.1"/>
    <property type="molecule type" value="Genomic_DNA"/>
</dbReference>
<dbReference type="InterPro" id="IPR037925">
    <property type="entry name" value="FlgE/F/G-like"/>
</dbReference>
<accession>A0A1I5UP09</accession>
<dbReference type="OrthoDB" id="9800375at2"/>
<comment type="similarity">
    <text evidence="1 2">Belongs to the flagella basal body rod proteins family.</text>
</comment>
<evidence type="ECO:0000259" key="3">
    <source>
        <dbReference type="Pfam" id="PF06429"/>
    </source>
</evidence>
<sequence>MIRGFITTNRNLHILEKKQENLSTTVANLNTVGYKEQEIIQSSLVEQNLFNRLDGPELNQQFNVGGLSLGSQIDEVYRDFSQGGIKLTNSSTDLALQGEAFFTVQTANGETMYTRNGNFTVDAEGFLATQEGHQVMSTANTPIQVGSMEFMVSTDGTILETGQQLQLTSFADPAGLTSQGDTLFSGNGGMMANDTAVFQSAVETANANTADVMIDLMQVSREYEANQKILQAADQTLQKAVNELGKV</sequence>
<keyword evidence="5" id="KW-0282">Flagellum</keyword>
<evidence type="ECO:0000313" key="6">
    <source>
        <dbReference type="Proteomes" id="UP000199136"/>
    </source>
</evidence>
<dbReference type="PANTHER" id="PTHR30435:SF19">
    <property type="entry name" value="FLAGELLAR BASAL-BODY ROD PROTEIN FLGG"/>
    <property type="match status" value="1"/>
</dbReference>
<reference evidence="5 6" key="1">
    <citation type="submission" date="2016-10" db="EMBL/GenBank/DDBJ databases">
        <authorList>
            <person name="de Groot N.N."/>
        </authorList>
    </citation>
    <scope>NUCLEOTIDE SEQUENCE [LARGE SCALE GENOMIC DNA]</scope>
    <source>
        <strain evidence="5 6">DSM 20581</strain>
    </source>
</reference>
<dbReference type="PANTHER" id="PTHR30435">
    <property type="entry name" value="FLAGELLAR PROTEIN"/>
    <property type="match status" value="1"/>
</dbReference>
<dbReference type="SUPFAM" id="SSF117143">
    <property type="entry name" value="Flagellar hook protein flgE"/>
    <property type="match status" value="1"/>
</dbReference>
<dbReference type="STRING" id="82801.SAMN04488506_0105"/>
<dbReference type="NCBIfam" id="TIGR03506">
    <property type="entry name" value="FlgEFG_subfam"/>
    <property type="match status" value="1"/>
</dbReference>
<keyword evidence="6" id="KW-1185">Reference proteome</keyword>
<organism evidence="5 6">
    <name type="scientific">Desemzia incerta</name>
    <dbReference type="NCBI Taxonomy" id="82801"/>
    <lineage>
        <taxon>Bacteria</taxon>
        <taxon>Bacillati</taxon>
        <taxon>Bacillota</taxon>
        <taxon>Bacilli</taxon>
        <taxon>Lactobacillales</taxon>
        <taxon>Carnobacteriaceae</taxon>
        <taxon>Desemzia</taxon>
    </lineage>
</organism>
<comment type="subcellular location">
    <subcellularLocation>
        <location evidence="2">Bacterial flagellum basal body</location>
    </subcellularLocation>
</comment>
<keyword evidence="5" id="KW-0969">Cilium</keyword>
<gene>
    <name evidence="5" type="ORF">SAMN04488506_0105</name>
</gene>
<feature type="domain" description="Flagellar basal-body/hook protein C-terminal" evidence="3">
    <location>
        <begin position="199"/>
        <end position="242"/>
    </location>
</feature>
<dbReference type="InterPro" id="IPR053967">
    <property type="entry name" value="LlgE_F_G-like_D1"/>
</dbReference>
<evidence type="ECO:0000256" key="2">
    <source>
        <dbReference type="RuleBase" id="RU362116"/>
    </source>
</evidence>
<dbReference type="GO" id="GO:0009425">
    <property type="term" value="C:bacterial-type flagellum basal body"/>
    <property type="evidence" value="ECO:0007669"/>
    <property type="project" value="UniProtKB-SubCell"/>
</dbReference>
<dbReference type="Pfam" id="PF22692">
    <property type="entry name" value="LlgE_F_G_D1"/>
    <property type="match status" value="1"/>
</dbReference>
<dbReference type="AlphaFoldDB" id="A0A1I5UP09"/>
<dbReference type="Proteomes" id="UP000199136">
    <property type="component" value="Unassembled WGS sequence"/>
</dbReference>
<dbReference type="InterPro" id="IPR020013">
    <property type="entry name" value="Flagellar_FlgE/F/G"/>
</dbReference>